<comment type="caution">
    <text evidence="2">The sequence shown here is derived from an EMBL/GenBank/DDBJ whole genome shotgun (WGS) entry which is preliminary data.</text>
</comment>
<dbReference type="EMBL" id="JANPWB010000007">
    <property type="protein sequence ID" value="KAJ1170732.1"/>
    <property type="molecule type" value="Genomic_DNA"/>
</dbReference>
<name>A0AAV7T443_PLEWA</name>
<reference evidence="2" key="1">
    <citation type="journal article" date="2022" name="bioRxiv">
        <title>Sequencing and chromosome-scale assembly of the giantPleurodeles waltlgenome.</title>
        <authorList>
            <person name="Brown T."/>
            <person name="Elewa A."/>
            <person name="Iarovenko S."/>
            <person name="Subramanian E."/>
            <person name="Araus A.J."/>
            <person name="Petzold A."/>
            <person name="Susuki M."/>
            <person name="Suzuki K.-i.T."/>
            <person name="Hayashi T."/>
            <person name="Toyoda A."/>
            <person name="Oliveira C."/>
            <person name="Osipova E."/>
            <person name="Leigh N.D."/>
            <person name="Simon A."/>
            <person name="Yun M.H."/>
        </authorList>
    </citation>
    <scope>NUCLEOTIDE SEQUENCE</scope>
    <source>
        <strain evidence="2">20211129_DDA</strain>
        <tissue evidence="2">Liver</tissue>
    </source>
</reference>
<dbReference type="AlphaFoldDB" id="A0AAV7T443"/>
<keyword evidence="3" id="KW-1185">Reference proteome</keyword>
<sequence length="132" mass="13909">MPLLAETGRMDLVVGEVARPRPSRRGSNGVAAVVTETAGPRKGKMKAESRGVGRAWVGSLTPTGRAYLVPGDQQGSIVGPGAGHPALVGNASAGGNDRSRVGPLHWRDDHGQRSSPQGQEVWHKGYQRKVEL</sequence>
<feature type="region of interest" description="Disordered" evidence="1">
    <location>
        <begin position="76"/>
        <end position="132"/>
    </location>
</feature>
<evidence type="ECO:0000256" key="1">
    <source>
        <dbReference type="SAM" id="MobiDB-lite"/>
    </source>
</evidence>
<protein>
    <submittedName>
        <fullName evidence="2">Uncharacterized protein</fullName>
    </submittedName>
</protein>
<gene>
    <name evidence="2" type="ORF">NDU88_002604</name>
</gene>
<organism evidence="2 3">
    <name type="scientific">Pleurodeles waltl</name>
    <name type="common">Iberian ribbed newt</name>
    <dbReference type="NCBI Taxonomy" id="8319"/>
    <lineage>
        <taxon>Eukaryota</taxon>
        <taxon>Metazoa</taxon>
        <taxon>Chordata</taxon>
        <taxon>Craniata</taxon>
        <taxon>Vertebrata</taxon>
        <taxon>Euteleostomi</taxon>
        <taxon>Amphibia</taxon>
        <taxon>Batrachia</taxon>
        <taxon>Caudata</taxon>
        <taxon>Salamandroidea</taxon>
        <taxon>Salamandridae</taxon>
        <taxon>Pleurodelinae</taxon>
        <taxon>Pleurodeles</taxon>
    </lineage>
</organism>
<evidence type="ECO:0000313" key="3">
    <source>
        <dbReference type="Proteomes" id="UP001066276"/>
    </source>
</evidence>
<accession>A0AAV7T443</accession>
<evidence type="ECO:0000313" key="2">
    <source>
        <dbReference type="EMBL" id="KAJ1170732.1"/>
    </source>
</evidence>
<proteinExistence type="predicted"/>
<dbReference type="Proteomes" id="UP001066276">
    <property type="component" value="Chromosome 4_1"/>
</dbReference>
<feature type="compositionally biased region" description="Basic and acidic residues" evidence="1">
    <location>
        <begin position="97"/>
        <end position="112"/>
    </location>
</feature>